<dbReference type="Pfam" id="PF00871">
    <property type="entry name" value="Acetate_kinase"/>
    <property type="match status" value="1"/>
</dbReference>
<dbReference type="HAMAP" id="MF_00542">
    <property type="entry name" value="Butyrate_kinase"/>
    <property type="match status" value="1"/>
</dbReference>
<accession>X1PTY8</accession>
<dbReference type="AlphaFoldDB" id="X1PTY8"/>
<evidence type="ECO:0000256" key="5">
    <source>
        <dbReference type="ARBA" id="ARBA00022840"/>
    </source>
</evidence>
<proteinExistence type="inferred from homology"/>
<dbReference type="GO" id="GO:0005524">
    <property type="term" value="F:ATP binding"/>
    <property type="evidence" value="ECO:0007669"/>
    <property type="project" value="UniProtKB-KW"/>
</dbReference>
<dbReference type="InterPro" id="IPR011245">
    <property type="entry name" value="Butyrate_kin"/>
</dbReference>
<evidence type="ECO:0000313" key="6">
    <source>
        <dbReference type="EMBL" id="GAI34339.1"/>
    </source>
</evidence>
<dbReference type="SUPFAM" id="SSF53067">
    <property type="entry name" value="Actin-like ATPase domain"/>
    <property type="match status" value="1"/>
</dbReference>
<keyword evidence="1" id="KW-0963">Cytoplasm</keyword>
<keyword evidence="4" id="KW-0418">Kinase</keyword>
<dbReference type="GO" id="GO:0005737">
    <property type="term" value="C:cytoplasm"/>
    <property type="evidence" value="ECO:0007669"/>
    <property type="project" value="InterPro"/>
</dbReference>
<dbReference type="PRINTS" id="PR00471">
    <property type="entry name" value="ACETATEKNASE"/>
</dbReference>
<sequence>MIVSVPLGGGISVGCHEKGRVVDVNNALNGDGPFSPERAGGVPAAQLIELCFSGRYSESELKKHLVGQGGMVAYMGTNDMKQVKERISSGDKEAKLIYEAMAYQVAKEIGLFAAVLKGNVDGIVLSGGLAFDELFVEWIRERVSWIAAVFVYPGEEEMKALAMGVLRVMRGEEEARTY</sequence>
<evidence type="ECO:0000256" key="2">
    <source>
        <dbReference type="ARBA" id="ARBA00022679"/>
    </source>
</evidence>
<dbReference type="Gene3D" id="3.30.420.40">
    <property type="match status" value="1"/>
</dbReference>
<keyword evidence="3" id="KW-0547">Nucleotide-binding</keyword>
<dbReference type="PANTHER" id="PTHR21060:SF3">
    <property type="entry name" value="BUTYRATE KINASE 2-RELATED"/>
    <property type="match status" value="1"/>
</dbReference>
<organism evidence="6">
    <name type="scientific">marine sediment metagenome</name>
    <dbReference type="NCBI Taxonomy" id="412755"/>
    <lineage>
        <taxon>unclassified sequences</taxon>
        <taxon>metagenomes</taxon>
        <taxon>ecological metagenomes</taxon>
    </lineage>
</organism>
<dbReference type="GO" id="GO:0008776">
    <property type="term" value="F:acetate kinase activity"/>
    <property type="evidence" value="ECO:0007669"/>
    <property type="project" value="TreeGrafter"/>
</dbReference>
<reference evidence="6" key="1">
    <citation type="journal article" date="2014" name="Front. Microbiol.">
        <title>High frequency of phylogenetically diverse reductive dehalogenase-homologous genes in deep subseafloor sedimentary metagenomes.</title>
        <authorList>
            <person name="Kawai M."/>
            <person name="Futagami T."/>
            <person name="Toyoda A."/>
            <person name="Takaki Y."/>
            <person name="Nishi S."/>
            <person name="Hori S."/>
            <person name="Arai W."/>
            <person name="Tsubouchi T."/>
            <person name="Morono Y."/>
            <person name="Uchiyama I."/>
            <person name="Ito T."/>
            <person name="Fujiyama A."/>
            <person name="Inagaki F."/>
            <person name="Takami H."/>
        </authorList>
    </citation>
    <scope>NUCLEOTIDE SEQUENCE</scope>
    <source>
        <strain evidence="6">Expedition CK06-06</strain>
    </source>
</reference>
<dbReference type="PANTHER" id="PTHR21060">
    <property type="entry name" value="ACETATE KINASE"/>
    <property type="match status" value="1"/>
</dbReference>
<evidence type="ECO:0000256" key="3">
    <source>
        <dbReference type="ARBA" id="ARBA00022741"/>
    </source>
</evidence>
<dbReference type="NCBIfam" id="NF002834">
    <property type="entry name" value="PRK03011.1-5"/>
    <property type="match status" value="1"/>
</dbReference>
<evidence type="ECO:0000256" key="4">
    <source>
        <dbReference type="ARBA" id="ARBA00022777"/>
    </source>
</evidence>
<comment type="caution">
    <text evidence="6">The sequence shown here is derived from an EMBL/GenBank/DDBJ whole genome shotgun (WGS) entry which is preliminary data.</text>
</comment>
<dbReference type="GO" id="GO:0047761">
    <property type="term" value="F:butyrate kinase activity"/>
    <property type="evidence" value="ECO:0007669"/>
    <property type="project" value="InterPro"/>
</dbReference>
<dbReference type="InterPro" id="IPR000890">
    <property type="entry name" value="Aliphatic_acid_kin_short-chain"/>
</dbReference>
<dbReference type="InterPro" id="IPR043129">
    <property type="entry name" value="ATPase_NBD"/>
</dbReference>
<protein>
    <recommendedName>
        <fullName evidence="7">Butyrate kinase</fullName>
    </recommendedName>
</protein>
<keyword evidence="2" id="KW-0808">Transferase</keyword>
<gene>
    <name evidence="6" type="ORF">S06H3_51170</name>
</gene>
<dbReference type="EMBL" id="BARV01032455">
    <property type="protein sequence ID" value="GAI34339.1"/>
    <property type="molecule type" value="Genomic_DNA"/>
</dbReference>
<dbReference type="GO" id="GO:0006083">
    <property type="term" value="P:acetate metabolic process"/>
    <property type="evidence" value="ECO:0007669"/>
    <property type="project" value="TreeGrafter"/>
</dbReference>
<keyword evidence="5" id="KW-0067">ATP-binding</keyword>
<evidence type="ECO:0008006" key="7">
    <source>
        <dbReference type="Google" id="ProtNLM"/>
    </source>
</evidence>
<evidence type="ECO:0000256" key="1">
    <source>
        <dbReference type="ARBA" id="ARBA00022490"/>
    </source>
</evidence>
<name>X1PTY8_9ZZZZ</name>